<dbReference type="Proteomes" id="UP000663829">
    <property type="component" value="Unassembled WGS sequence"/>
</dbReference>
<comment type="caution">
    <text evidence="2">The sequence shown here is derived from an EMBL/GenBank/DDBJ whole genome shotgun (WGS) entry which is preliminary data.</text>
</comment>
<feature type="transmembrane region" description="Helical" evidence="1">
    <location>
        <begin position="121"/>
        <end position="144"/>
    </location>
</feature>
<gene>
    <name evidence="2" type="ORF">GPM918_LOCUS21293</name>
    <name evidence="3" type="ORF">SRO942_LOCUS21290</name>
</gene>
<keyword evidence="1" id="KW-0472">Membrane</keyword>
<evidence type="ECO:0000256" key="1">
    <source>
        <dbReference type="SAM" id="Phobius"/>
    </source>
</evidence>
<dbReference type="EMBL" id="CAJNOQ010006959">
    <property type="protein sequence ID" value="CAF1153228.1"/>
    <property type="molecule type" value="Genomic_DNA"/>
</dbReference>
<keyword evidence="1" id="KW-1133">Transmembrane helix</keyword>
<evidence type="ECO:0000313" key="2">
    <source>
        <dbReference type="EMBL" id="CAF1153228.1"/>
    </source>
</evidence>
<evidence type="ECO:0000313" key="3">
    <source>
        <dbReference type="EMBL" id="CAF3916736.1"/>
    </source>
</evidence>
<dbReference type="EMBL" id="CAJOBC010006959">
    <property type="protein sequence ID" value="CAF3916736.1"/>
    <property type="molecule type" value="Genomic_DNA"/>
</dbReference>
<keyword evidence="1" id="KW-0812">Transmembrane</keyword>
<sequence>MTDERLTRFMVSEFFDQMIKYSTELSSDKIIKDIQSFKLTLLKYILESKLQLTLLKDNFDHKERYKSRYDTSDMKLNLITERMSYIKKTISYDTTEKCVQLIDTLFELYNPSEENEKYIQLYLFIFTLISVLVALTYELISYFIKILVNKDEQLQTFLCSLLSNWKEKTNDLESIKYATTKLKDYIIVTKRQLCKTIDSINLTQEDIISQMNIDDLELYIVQIYQNYCNLEIILLGQR</sequence>
<dbReference type="AlphaFoldDB" id="A0A814SZS0"/>
<dbReference type="Proteomes" id="UP000681722">
    <property type="component" value="Unassembled WGS sequence"/>
</dbReference>
<reference evidence="2" key="1">
    <citation type="submission" date="2021-02" db="EMBL/GenBank/DDBJ databases">
        <authorList>
            <person name="Nowell W R."/>
        </authorList>
    </citation>
    <scope>NUCLEOTIDE SEQUENCE</scope>
</reference>
<proteinExistence type="predicted"/>
<evidence type="ECO:0000313" key="4">
    <source>
        <dbReference type="Proteomes" id="UP000663829"/>
    </source>
</evidence>
<name>A0A814SZS0_9BILA</name>
<accession>A0A814SZS0</accession>
<protein>
    <submittedName>
        <fullName evidence="2">Uncharacterized protein</fullName>
    </submittedName>
</protein>
<organism evidence="2 4">
    <name type="scientific">Didymodactylos carnosus</name>
    <dbReference type="NCBI Taxonomy" id="1234261"/>
    <lineage>
        <taxon>Eukaryota</taxon>
        <taxon>Metazoa</taxon>
        <taxon>Spiralia</taxon>
        <taxon>Gnathifera</taxon>
        <taxon>Rotifera</taxon>
        <taxon>Eurotatoria</taxon>
        <taxon>Bdelloidea</taxon>
        <taxon>Philodinida</taxon>
        <taxon>Philodinidae</taxon>
        <taxon>Didymodactylos</taxon>
    </lineage>
</organism>
<keyword evidence="4" id="KW-1185">Reference proteome</keyword>